<dbReference type="Pfam" id="PF00621">
    <property type="entry name" value="RhoGEF"/>
    <property type="match status" value="1"/>
</dbReference>
<evidence type="ECO:0000313" key="11">
    <source>
        <dbReference type="RefSeq" id="XP_017775839.1"/>
    </source>
</evidence>
<dbReference type="SUPFAM" id="SSF48350">
    <property type="entry name" value="GTPase activation domain, GAP"/>
    <property type="match status" value="1"/>
</dbReference>
<keyword evidence="4" id="KW-0344">Guanine-nucleotide releasing factor</keyword>
<dbReference type="SMART" id="SM00239">
    <property type="entry name" value="C2"/>
    <property type="match status" value="1"/>
</dbReference>
<dbReference type="Pfam" id="PF19057">
    <property type="entry name" value="PH_19"/>
    <property type="match status" value="1"/>
</dbReference>
<dbReference type="InterPro" id="IPR011993">
    <property type="entry name" value="PH-like_dom_sf"/>
</dbReference>
<dbReference type="InterPro" id="IPR035892">
    <property type="entry name" value="C2_domain_sf"/>
</dbReference>
<dbReference type="Pfam" id="PF00620">
    <property type="entry name" value="RhoGAP"/>
    <property type="match status" value="1"/>
</dbReference>
<feature type="domain" description="C2" evidence="7">
    <location>
        <begin position="734"/>
        <end position="847"/>
    </location>
</feature>
<evidence type="ECO:0000256" key="1">
    <source>
        <dbReference type="ARBA" id="ARBA00004489"/>
    </source>
</evidence>
<dbReference type="PANTHER" id="PTHR23182:SF1">
    <property type="entry name" value="RHO GTPASE ACTIVATING PROTEIN AT 1A, ISOFORM E"/>
    <property type="match status" value="1"/>
</dbReference>
<comment type="subcellular location">
    <subcellularLocation>
        <location evidence="1">Cell projection</location>
        <location evidence="1">Axon</location>
    </subcellularLocation>
    <subcellularLocation>
        <location evidence="2">Cell projection</location>
        <location evidence="2">Dendritic spine</location>
    </subcellularLocation>
</comment>
<dbReference type="InterPro" id="IPR000008">
    <property type="entry name" value="C2_dom"/>
</dbReference>
<evidence type="ECO:0000256" key="2">
    <source>
        <dbReference type="ARBA" id="ARBA00004552"/>
    </source>
</evidence>
<dbReference type="RefSeq" id="XP_017775839.1">
    <property type="nucleotide sequence ID" value="XM_017920350.1"/>
</dbReference>
<feature type="region of interest" description="Disordered" evidence="5">
    <location>
        <begin position="70"/>
        <end position="111"/>
    </location>
</feature>
<dbReference type="SUPFAM" id="SSF49562">
    <property type="entry name" value="C2 domain (Calcium/lipid-binding domain, CaLB)"/>
    <property type="match status" value="1"/>
</dbReference>
<dbReference type="SMART" id="SM00325">
    <property type="entry name" value="RhoGEF"/>
    <property type="match status" value="1"/>
</dbReference>
<dbReference type="PROSITE" id="PS50004">
    <property type="entry name" value="C2"/>
    <property type="match status" value="1"/>
</dbReference>
<name>A0ABM1MMN9_NICVS</name>
<keyword evidence="3" id="KW-0343">GTPase activation</keyword>
<dbReference type="SUPFAM" id="SSF48065">
    <property type="entry name" value="DBL homology domain (DH-domain)"/>
    <property type="match status" value="1"/>
</dbReference>
<feature type="compositionally biased region" description="Basic and acidic residues" evidence="5">
    <location>
        <begin position="627"/>
        <end position="645"/>
    </location>
</feature>
<feature type="compositionally biased region" description="Low complexity" evidence="5">
    <location>
        <begin position="303"/>
        <end position="313"/>
    </location>
</feature>
<reference evidence="11" key="1">
    <citation type="submission" date="2025-08" db="UniProtKB">
        <authorList>
            <consortium name="RefSeq"/>
        </authorList>
    </citation>
    <scope>IDENTIFICATION</scope>
    <source>
        <tissue evidence="11">Whole Larva</tissue>
    </source>
</reference>
<dbReference type="Pfam" id="PF00168">
    <property type="entry name" value="C2"/>
    <property type="match status" value="1"/>
</dbReference>
<feature type="region of interest" description="Disordered" evidence="5">
    <location>
        <begin position="610"/>
        <end position="645"/>
    </location>
</feature>
<dbReference type="Gene3D" id="1.20.900.10">
    <property type="entry name" value="Dbl homology (DH) domain"/>
    <property type="match status" value="1"/>
</dbReference>
<organism evidence="10 11">
    <name type="scientific">Nicrophorus vespilloides</name>
    <name type="common">Boreal carrion beetle</name>
    <dbReference type="NCBI Taxonomy" id="110193"/>
    <lineage>
        <taxon>Eukaryota</taxon>
        <taxon>Metazoa</taxon>
        <taxon>Ecdysozoa</taxon>
        <taxon>Arthropoda</taxon>
        <taxon>Hexapoda</taxon>
        <taxon>Insecta</taxon>
        <taxon>Pterygota</taxon>
        <taxon>Neoptera</taxon>
        <taxon>Endopterygota</taxon>
        <taxon>Coleoptera</taxon>
        <taxon>Polyphaga</taxon>
        <taxon>Staphyliniformia</taxon>
        <taxon>Silphidae</taxon>
        <taxon>Nicrophorinae</taxon>
        <taxon>Nicrophorus</taxon>
    </lineage>
</organism>
<gene>
    <name evidence="11" type="primary">LOC108562138</name>
</gene>
<dbReference type="InterPro" id="IPR037769">
    <property type="entry name" value="Abr/Bcr"/>
</dbReference>
<dbReference type="Gene3D" id="4.10.280.30">
    <property type="entry name" value="Bcr-Abl oncoprotein oligomerisation domain"/>
    <property type="match status" value="1"/>
</dbReference>
<feature type="domain" description="DH" evidence="8">
    <location>
        <begin position="338"/>
        <end position="524"/>
    </location>
</feature>
<dbReference type="InterPro" id="IPR000219">
    <property type="entry name" value="DH_dom"/>
</dbReference>
<feature type="region of interest" description="Disordered" evidence="5">
    <location>
        <begin position="295"/>
        <end position="316"/>
    </location>
</feature>
<dbReference type="InterPro" id="IPR001849">
    <property type="entry name" value="PH_domain"/>
</dbReference>
<dbReference type="InterPro" id="IPR008936">
    <property type="entry name" value="Rho_GTPase_activation_prot"/>
</dbReference>
<evidence type="ECO:0000259" key="6">
    <source>
        <dbReference type="PROSITE" id="PS50003"/>
    </source>
</evidence>
<evidence type="ECO:0000313" key="10">
    <source>
        <dbReference type="Proteomes" id="UP000695000"/>
    </source>
</evidence>
<dbReference type="InterPro" id="IPR036481">
    <property type="entry name" value="Bcr-Abl_oncoprot_oligo_sf"/>
</dbReference>
<feature type="compositionally biased region" description="Low complexity" evidence="5">
    <location>
        <begin position="189"/>
        <end position="202"/>
    </location>
</feature>
<feature type="region of interest" description="Disordered" evidence="5">
    <location>
        <begin position="124"/>
        <end position="146"/>
    </location>
</feature>
<dbReference type="Gene3D" id="1.10.555.10">
    <property type="entry name" value="Rho GTPase activation protein"/>
    <property type="match status" value="1"/>
</dbReference>
<dbReference type="PROSITE" id="PS50010">
    <property type="entry name" value="DH_2"/>
    <property type="match status" value="1"/>
</dbReference>
<feature type="compositionally biased region" description="Polar residues" evidence="5">
    <location>
        <begin position="137"/>
        <end position="146"/>
    </location>
</feature>
<evidence type="ECO:0000259" key="9">
    <source>
        <dbReference type="PROSITE" id="PS50238"/>
    </source>
</evidence>
<dbReference type="SUPFAM" id="SSF50729">
    <property type="entry name" value="PH domain-like"/>
    <property type="match status" value="1"/>
</dbReference>
<evidence type="ECO:0000256" key="3">
    <source>
        <dbReference type="ARBA" id="ARBA00022468"/>
    </source>
</evidence>
<sequence>MSVFGDFQQVWSQRFPESALPSAWEEDIRANLEKHKHKVRLLKEELDKEIIYVEYLERLLSDIEEKKVEKKTDFEENPAGQIDTDSLSNQKPDDNIVPTAPPCESPDTETSVNKCISELTSFKSASLQRKTSEPTKSDTSNNDPSSFVTVIEVNGIKNTTVSSSPSKHPPIPPLKPKFRANSLREEGPSRSASAESIRSSSEQLSPADEPYYDVVATDTDEALIKSIGSSTENVFSNSSTLPLHAKHASLQSVGPEPQSPEPQSNYVNIEYFIHKSNMSHDSDEDEQMYQEDIPLRRNNDNGSYASSSSLESSTPATRRKFSQISFTDSERGDGKSSMYKSLLINIIDSESTYVEWLFVFITYMKAIKGTLNTSQPVISLDEFNTIFYKIPELHELHTNFLESLKRHSNKWDTRVGDSFKFMAQNLELYGAFLSNYGRAVDTAKKCSSANTRFADISRNITCKNLSGQPISLEDLLHKPVARVQKNAMVLHDLLKYTPDSSPDYNSFCEALEITQKFLDQFNMIQTKSMFPANDRAQRRLVKNSFIVEFVENSRKLRHLFLFNDVIACAKYKVLFQSSGRNEKYTFELKWFIPVEEILILEESTANPHEVPTTELVSLKSQASNTRDNLRQDEKVGEDKKSRLGRGSTDKLRKRLLELESQLVLVSPNLIFRIKHRNQPKQYTFFLSSEFERTQWVETIKTLQKTSRPPAPSASFSMLDLQGWITACRTYLKTNMGSYLLRSGHDESLLVGDLHITVFDLQGLEYAADVYICIEVDFYGHFFRKAKTKMSCKSNSPQWNENFIIDLEGCENLRILVYRDTGTQSTLFGKHTQQLSRQWLHQNTTEKKLKINGCELRIGLKYIPYEVSPNRRVPSKAGPLFGEKISQICKRQKRDIPFIVSSCVREAERRGMSEVGIYRVSGSASDLGKLRKSFETNPYEAEQLLKEVDIHSVTGILRTYLRELPEALYTDTLYPSLLEAFNSNENLTKRTDLLRDISKKLPKENKATIDFILEHLIRVYQHENENKMSLHNLATVFGPTLLRSSCKLDNKQKNHLASETVDVMAQAGILYCFLQDLNSNFRKDC</sequence>
<evidence type="ECO:0000256" key="5">
    <source>
        <dbReference type="SAM" id="MobiDB-lite"/>
    </source>
</evidence>
<accession>A0ABM1MMN9</accession>
<feature type="domain" description="Rho-GAP" evidence="9">
    <location>
        <begin position="882"/>
        <end position="1080"/>
    </location>
</feature>
<feature type="domain" description="PH" evidence="6">
    <location>
        <begin position="539"/>
        <end position="704"/>
    </location>
</feature>
<evidence type="ECO:0000259" key="8">
    <source>
        <dbReference type="PROSITE" id="PS50010"/>
    </source>
</evidence>
<dbReference type="PANTHER" id="PTHR23182">
    <property type="entry name" value="BREAKPOINT CLUSTER REGION PROTEIN BCR"/>
    <property type="match status" value="1"/>
</dbReference>
<dbReference type="PROSITE" id="PS50003">
    <property type="entry name" value="PH_DOMAIN"/>
    <property type="match status" value="1"/>
</dbReference>
<protein>
    <submittedName>
        <fullName evidence="11">Active breakpoint cluster region-related protein isoform X1</fullName>
    </submittedName>
</protein>
<proteinExistence type="predicted"/>
<keyword evidence="10" id="KW-1185">Reference proteome</keyword>
<dbReference type="InterPro" id="IPR000198">
    <property type="entry name" value="RhoGAP_dom"/>
</dbReference>
<dbReference type="CDD" id="cd00160">
    <property type="entry name" value="RhoGEF"/>
    <property type="match status" value="1"/>
</dbReference>
<dbReference type="SMART" id="SM00324">
    <property type="entry name" value="RhoGAP"/>
    <property type="match status" value="1"/>
</dbReference>
<feature type="compositionally biased region" description="Polar residues" evidence="5">
    <location>
        <begin position="614"/>
        <end position="626"/>
    </location>
</feature>
<dbReference type="Gene3D" id="2.60.40.150">
    <property type="entry name" value="C2 domain"/>
    <property type="match status" value="1"/>
</dbReference>
<dbReference type="SMART" id="SM00233">
    <property type="entry name" value="PH"/>
    <property type="match status" value="1"/>
</dbReference>
<evidence type="ECO:0000256" key="4">
    <source>
        <dbReference type="ARBA" id="ARBA00022658"/>
    </source>
</evidence>
<dbReference type="InterPro" id="IPR035899">
    <property type="entry name" value="DBL_dom_sf"/>
</dbReference>
<dbReference type="PROSITE" id="PS50238">
    <property type="entry name" value="RHOGAP"/>
    <property type="match status" value="1"/>
</dbReference>
<dbReference type="Gene3D" id="2.30.29.30">
    <property type="entry name" value="Pleckstrin-homology domain (PH domain)/Phosphotyrosine-binding domain (PTB)"/>
    <property type="match status" value="1"/>
</dbReference>
<dbReference type="GeneID" id="108562138"/>
<dbReference type="Proteomes" id="UP000695000">
    <property type="component" value="Unplaced"/>
</dbReference>
<feature type="region of interest" description="Disordered" evidence="5">
    <location>
        <begin position="158"/>
        <end position="208"/>
    </location>
</feature>
<evidence type="ECO:0000259" key="7">
    <source>
        <dbReference type="PROSITE" id="PS50004"/>
    </source>
</evidence>